<reference evidence="2" key="1">
    <citation type="submission" date="2018-02" db="EMBL/GenBank/DDBJ databases">
        <title>Rhizophora mucronata_Transcriptome.</title>
        <authorList>
            <person name="Meera S.P."/>
            <person name="Sreeshan A."/>
            <person name="Augustine A."/>
        </authorList>
    </citation>
    <scope>NUCLEOTIDE SEQUENCE</scope>
    <source>
        <tissue evidence="2">Leaf</tissue>
    </source>
</reference>
<protein>
    <submittedName>
        <fullName evidence="2">Uncharacterized protein</fullName>
    </submittedName>
</protein>
<name>A0A2P2MDH6_RHIMU</name>
<feature type="transmembrane region" description="Helical" evidence="1">
    <location>
        <begin position="22"/>
        <end position="46"/>
    </location>
</feature>
<dbReference type="EMBL" id="GGEC01047806">
    <property type="protein sequence ID" value="MBX28290.1"/>
    <property type="molecule type" value="Transcribed_RNA"/>
</dbReference>
<proteinExistence type="predicted"/>
<keyword evidence="1" id="KW-0812">Transmembrane</keyword>
<organism evidence="2">
    <name type="scientific">Rhizophora mucronata</name>
    <name type="common">Asiatic mangrove</name>
    <dbReference type="NCBI Taxonomy" id="61149"/>
    <lineage>
        <taxon>Eukaryota</taxon>
        <taxon>Viridiplantae</taxon>
        <taxon>Streptophyta</taxon>
        <taxon>Embryophyta</taxon>
        <taxon>Tracheophyta</taxon>
        <taxon>Spermatophyta</taxon>
        <taxon>Magnoliopsida</taxon>
        <taxon>eudicotyledons</taxon>
        <taxon>Gunneridae</taxon>
        <taxon>Pentapetalae</taxon>
        <taxon>rosids</taxon>
        <taxon>fabids</taxon>
        <taxon>Malpighiales</taxon>
        <taxon>Rhizophoraceae</taxon>
        <taxon>Rhizophora</taxon>
    </lineage>
</organism>
<evidence type="ECO:0000256" key="1">
    <source>
        <dbReference type="SAM" id="Phobius"/>
    </source>
</evidence>
<dbReference type="AlphaFoldDB" id="A0A2P2MDH6"/>
<keyword evidence="1" id="KW-1133">Transmembrane helix</keyword>
<sequence length="47" mass="5330">MLPYSYASGINLGLQVLNLQPFSLFFLSIARLLVCAQWRVVVASLWM</sequence>
<evidence type="ECO:0000313" key="2">
    <source>
        <dbReference type="EMBL" id="MBX28290.1"/>
    </source>
</evidence>
<accession>A0A2P2MDH6</accession>
<keyword evidence="1" id="KW-0472">Membrane</keyword>